<evidence type="ECO:0000313" key="2">
    <source>
        <dbReference type="EMBL" id="MCS0601122.1"/>
    </source>
</evidence>
<evidence type="ECO:0000256" key="1">
    <source>
        <dbReference type="SAM" id="Coils"/>
    </source>
</evidence>
<protein>
    <submittedName>
        <fullName evidence="2">Uncharacterized protein</fullName>
    </submittedName>
</protein>
<dbReference type="Proteomes" id="UP001205612">
    <property type="component" value="Unassembled WGS sequence"/>
</dbReference>
<dbReference type="EMBL" id="JANUGP010000004">
    <property type="protein sequence ID" value="MCS0601122.1"/>
    <property type="molecule type" value="Genomic_DNA"/>
</dbReference>
<organism evidence="2 3">
    <name type="scientific">Streptomyces pyxinicus</name>
    <dbReference type="NCBI Taxonomy" id="2970331"/>
    <lineage>
        <taxon>Bacteria</taxon>
        <taxon>Bacillati</taxon>
        <taxon>Actinomycetota</taxon>
        <taxon>Actinomycetes</taxon>
        <taxon>Kitasatosporales</taxon>
        <taxon>Streptomycetaceae</taxon>
        <taxon>Streptomyces</taxon>
    </lineage>
</organism>
<keyword evidence="1" id="KW-0175">Coiled coil</keyword>
<comment type="caution">
    <text evidence="2">The sequence shown here is derived from an EMBL/GenBank/DDBJ whole genome shotgun (WGS) entry which is preliminary data.</text>
</comment>
<name>A0ABT2AY05_9ACTN</name>
<sequence>MGLVSRQPEQHSNHHLLRGIPVKLKTEAYKIDIEAATFYIKVVSAEHGTRYNFDKHRDVEEIIPRVWISTDPEFKGDVEKGHAKIRGRKYSTEYTYKRLPDDRGEVDLHGVVMKWTTDSRTWNGGRRNDKGQQLDYETKAHGTLSGWEVDALNAFEAEYPGWKTESIRRLFEYERNRHDEKAKALLREVAQEQIEAAKWEARLSELGS</sequence>
<proteinExistence type="predicted"/>
<dbReference type="RefSeq" id="WP_258777490.1">
    <property type="nucleotide sequence ID" value="NZ_JANUGP010000004.1"/>
</dbReference>
<feature type="coiled-coil region" evidence="1">
    <location>
        <begin position="175"/>
        <end position="202"/>
    </location>
</feature>
<evidence type="ECO:0000313" key="3">
    <source>
        <dbReference type="Proteomes" id="UP001205612"/>
    </source>
</evidence>
<accession>A0ABT2AY05</accession>
<keyword evidence="3" id="KW-1185">Reference proteome</keyword>
<gene>
    <name evidence="2" type="ORF">NX794_07740</name>
</gene>
<reference evidence="2 3" key="1">
    <citation type="submission" date="2022-08" db="EMBL/GenBank/DDBJ databases">
        <authorList>
            <person name="Somphong A."/>
            <person name="Phongsopitanun W."/>
        </authorList>
    </citation>
    <scope>NUCLEOTIDE SEQUENCE [LARGE SCALE GENOMIC DNA]</scope>
    <source>
        <strain evidence="2 3">LP11</strain>
    </source>
</reference>